<organism evidence="2 3">
    <name type="scientific">Phyllostomus discolor</name>
    <name type="common">pale spear-nosed bat</name>
    <dbReference type="NCBI Taxonomy" id="89673"/>
    <lineage>
        <taxon>Eukaryota</taxon>
        <taxon>Metazoa</taxon>
        <taxon>Chordata</taxon>
        <taxon>Craniata</taxon>
        <taxon>Vertebrata</taxon>
        <taxon>Euteleostomi</taxon>
        <taxon>Mammalia</taxon>
        <taxon>Eutheria</taxon>
        <taxon>Laurasiatheria</taxon>
        <taxon>Chiroptera</taxon>
        <taxon>Yangochiroptera</taxon>
        <taxon>Phyllostomidae</taxon>
        <taxon>Phyllostominae</taxon>
        <taxon>Phyllostomus</taxon>
    </lineage>
</organism>
<proteinExistence type="predicted"/>
<dbReference type="Proteomes" id="UP000664940">
    <property type="component" value="Unassembled WGS sequence"/>
</dbReference>
<accession>A0A834EBH7</accession>
<reference evidence="2 3" key="1">
    <citation type="journal article" date="2020" name="Nature">
        <title>Six reference-quality genomes reveal evolution of bat adaptations.</title>
        <authorList>
            <person name="Jebb D."/>
            <person name="Huang Z."/>
            <person name="Pippel M."/>
            <person name="Hughes G.M."/>
            <person name="Lavrichenko K."/>
            <person name="Devanna P."/>
            <person name="Winkler S."/>
            <person name="Jermiin L.S."/>
            <person name="Skirmuntt E.C."/>
            <person name="Katzourakis A."/>
            <person name="Burkitt-Gray L."/>
            <person name="Ray D.A."/>
            <person name="Sullivan K.A.M."/>
            <person name="Roscito J.G."/>
            <person name="Kirilenko B.M."/>
            <person name="Davalos L.M."/>
            <person name="Corthals A.P."/>
            <person name="Power M.L."/>
            <person name="Jones G."/>
            <person name="Ransome R.D."/>
            <person name="Dechmann D.K.N."/>
            <person name="Locatelli A.G."/>
            <person name="Puechmaille S.J."/>
            <person name="Fedrigo O."/>
            <person name="Jarvis E.D."/>
            <person name="Hiller M."/>
            <person name="Vernes S.C."/>
            <person name="Myers E.W."/>
            <person name="Teeling E.C."/>
        </authorList>
    </citation>
    <scope>NUCLEOTIDE SEQUENCE [LARGE SCALE GENOMIC DNA]</scope>
    <source>
        <strain evidence="2">Bat1K_MPI-CBG_1</strain>
    </source>
</reference>
<dbReference type="AlphaFoldDB" id="A0A834EBH7"/>
<protein>
    <submittedName>
        <fullName evidence="2">Uncharacterized protein</fullName>
    </submittedName>
</protein>
<evidence type="ECO:0000256" key="1">
    <source>
        <dbReference type="SAM" id="MobiDB-lite"/>
    </source>
</evidence>
<evidence type="ECO:0000313" key="3">
    <source>
        <dbReference type="Proteomes" id="UP000664940"/>
    </source>
</evidence>
<evidence type="ECO:0000313" key="2">
    <source>
        <dbReference type="EMBL" id="KAF6114745.1"/>
    </source>
</evidence>
<feature type="region of interest" description="Disordered" evidence="1">
    <location>
        <begin position="76"/>
        <end position="97"/>
    </location>
</feature>
<gene>
    <name evidence="2" type="ORF">HJG60_010679</name>
</gene>
<dbReference type="EMBL" id="JABVXQ010000004">
    <property type="protein sequence ID" value="KAF6114745.1"/>
    <property type="molecule type" value="Genomic_DNA"/>
</dbReference>
<sequence length="152" mass="17302">MYKRRKRQQRWCLQREKEKVRGSGGGFFHGRRSAAAVASSMGEGVWQPRWLFPRENIGSGVFHGRRCVAAEVAFSTGEDRQRRLPREKRKGGRTEGETHQCVVASRVPPAGDLVHNLCMCLEWELNQGPFGSQLCHLAHLTRRKLGSHIQPE</sequence>
<name>A0A834EBH7_9CHIR</name>
<comment type="caution">
    <text evidence="2">The sequence shown here is derived from an EMBL/GenBank/DDBJ whole genome shotgun (WGS) entry which is preliminary data.</text>
</comment>